<dbReference type="GO" id="GO:0016491">
    <property type="term" value="F:oxidoreductase activity"/>
    <property type="evidence" value="ECO:0007669"/>
    <property type="project" value="UniProtKB-KW"/>
</dbReference>
<dbReference type="InterPro" id="IPR029479">
    <property type="entry name" value="Nitroreductase"/>
</dbReference>
<dbReference type="InterPro" id="IPR026021">
    <property type="entry name" value="YdjA-like"/>
</dbReference>
<dbReference type="InterPro" id="IPR052530">
    <property type="entry name" value="NAD(P)H_nitroreductase"/>
</dbReference>
<feature type="domain" description="Nitroreductase" evidence="8">
    <location>
        <begin position="8"/>
        <end position="151"/>
    </location>
</feature>
<keyword evidence="6" id="KW-0560">Oxidoreductase</keyword>
<keyword evidence="3" id="KW-0285">Flavoprotein</keyword>
<comment type="cofactor">
    <cofactor evidence="1">
        <name>FMN</name>
        <dbReference type="ChEBI" id="CHEBI:58210"/>
    </cofactor>
</comment>
<evidence type="ECO:0000256" key="5">
    <source>
        <dbReference type="ARBA" id="ARBA00022857"/>
    </source>
</evidence>
<gene>
    <name evidence="9" type="ORF">ADS79_22325</name>
</gene>
<dbReference type="InterPro" id="IPR000415">
    <property type="entry name" value="Nitroreductase-like"/>
</dbReference>
<dbReference type="PANTHER" id="PTHR43821">
    <property type="entry name" value="NAD(P)H NITROREDUCTASE YDJA-RELATED"/>
    <property type="match status" value="1"/>
</dbReference>
<dbReference type="STRING" id="54915.ADS79_22325"/>
<dbReference type="CDD" id="cd02135">
    <property type="entry name" value="YdjA-like"/>
    <property type="match status" value="1"/>
</dbReference>
<dbReference type="EMBL" id="LGIQ01000009">
    <property type="protein sequence ID" value="KNB71510.1"/>
    <property type="molecule type" value="Genomic_DNA"/>
</dbReference>
<evidence type="ECO:0000256" key="6">
    <source>
        <dbReference type="ARBA" id="ARBA00023002"/>
    </source>
</evidence>
<keyword evidence="4" id="KW-0288">FMN</keyword>
<comment type="similarity">
    <text evidence="2">Belongs to the nitroreductase family.</text>
</comment>
<dbReference type="Proteomes" id="UP000036834">
    <property type="component" value="Unassembled WGS sequence"/>
</dbReference>
<evidence type="ECO:0000256" key="3">
    <source>
        <dbReference type="ARBA" id="ARBA00022630"/>
    </source>
</evidence>
<evidence type="ECO:0000256" key="1">
    <source>
        <dbReference type="ARBA" id="ARBA00001917"/>
    </source>
</evidence>
<evidence type="ECO:0000313" key="10">
    <source>
        <dbReference type="Proteomes" id="UP000036834"/>
    </source>
</evidence>
<dbReference type="SUPFAM" id="SSF55469">
    <property type="entry name" value="FMN-dependent nitroreductase-like"/>
    <property type="match status" value="1"/>
</dbReference>
<protein>
    <recommendedName>
        <fullName evidence="8">Nitroreductase domain-containing protein</fullName>
    </recommendedName>
</protein>
<dbReference type="AlphaFoldDB" id="A0A0K9YTI7"/>
<sequence length="172" mass="19686">MKMISLFRETRAIREFTDEPVPRPIIMSILDDAIWAPNHRFREPWRFIYAEGDGKQKLVASIDWKQHPRLVNTIIQAPLCLIVTAKTSNDEHIASEDFAAVCCLIQNIQMLSWAHGLGMTWNLGDYSGWTEFMKLAGIQENERIAGILSMGFFAPKPEKAVPIELSDKIEVW</sequence>
<keyword evidence="5" id="KW-0521">NADP</keyword>
<evidence type="ECO:0000256" key="7">
    <source>
        <dbReference type="ARBA" id="ARBA00023027"/>
    </source>
</evidence>
<name>A0A0K9YTI7_9BACL</name>
<organism evidence="9 10">
    <name type="scientific">Brevibacillus reuszeri</name>
    <dbReference type="NCBI Taxonomy" id="54915"/>
    <lineage>
        <taxon>Bacteria</taxon>
        <taxon>Bacillati</taxon>
        <taxon>Bacillota</taxon>
        <taxon>Bacilli</taxon>
        <taxon>Bacillales</taxon>
        <taxon>Paenibacillaceae</taxon>
        <taxon>Brevibacillus</taxon>
    </lineage>
</organism>
<comment type="caution">
    <text evidence="9">The sequence shown here is derived from an EMBL/GenBank/DDBJ whole genome shotgun (WGS) entry which is preliminary data.</text>
</comment>
<dbReference type="Pfam" id="PF00881">
    <property type="entry name" value="Nitroreductase"/>
    <property type="match status" value="1"/>
</dbReference>
<evidence type="ECO:0000256" key="4">
    <source>
        <dbReference type="ARBA" id="ARBA00022643"/>
    </source>
</evidence>
<dbReference type="PATRIC" id="fig|54915.3.peg.3593"/>
<evidence type="ECO:0000313" key="9">
    <source>
        <dbReference type="EMBL" id="KNB71510.1"/>
    </source>
</evidence>
<reference evidence="10" key="1">
    <citation type="submission" date="2015-07" db="EMBL/GenBank/DDBJ databases">
        <title>Genome sequencing project for genomic taxonomy and phylogenomics of Bacillus-like bacteria.</title>
        <authorList>
            <person name="Liu B."/>
            <person name="Wang J."/>
            <person name="Zhu Y."/>
            <person name="Liu G."/>
            <person name="Chen Q."/>
            <person name="Chen Z."/>
            <person name="Lan J."/>
            <person name="Che J."/>
            <person name="Ge C."/>
            <person name="Shi H."/>
            <person name="Pan Z."/>
            <person name="Liu X."/>
        </authorList>
    </citation>
    <scope>NUCLEOTIDE SEQUENCE [LARGE SCALE GENOMIC DNA]</scope>
    <source>
        <strain evidence="10">DSM 9887</strain>
    </source>
</reference>
<dbReference type="Gene3D" id="3.40.109.10">
    <property type="entry name" value="NADH Oxidase"/>
    <property type="match status" value="1"/>
</dbReference>
<proteinExistence type="inferred from homology"/>
<accession>A0A0K9YTI7</accession>
<evidence type="ECO:0000259" key="8">
    <source>
        <dbReference type="Pfam" id="PF00881"/>
    </source>
</evidence>
<keyword evidence="7" id="KW-0520">NAD</keyword>
<dbReference type="PANTHER" id="PTHR43821:SF1">
    <property type="entry name" value="NAD(P)H NITROREDUCTASE YDJA-RELATED"/>
    <property type="match status" value="1"/>
</dbReference>
<evidence type="ECO:0000256" key="2">
    <source>
        <dbReference type="ARBA" id="ARBA00007118"/>
    </source>
</evidence>